<name>A0A8T4H0I9_9EURY</name>
<dbReference type="AlphaFoldDB" id="A0A8T4H0I9"/>
<feature type="region of interest" description="Disordered" evidence="1">
    <location>
        <begin position="89"/>
        <end position="115"/>
    </location>
</feature>
<evidence type="ECO:0000313" key="4">
    <source>
        <dbReference type="Proteomes" id="UP000823736"/>
    </source>
</evidence>
<dbReference type="CDD" id="cd00293">
    <property type="entry name" value="USP-like"/>
    <property type="match status" value="1"/>
</dbReference>
<dbReference type="EMBL" id="JAGGLC010000006">
    <property type="protein sequence ID" value="MBP1988082.1"/>
    <property type="molecule type" value="Genomic_DNA"/>
</dbReference>
<evidence type="ECO:0000313" key="3">
    <source>
        <dbReference type="EMBL" id="MBP1988082.1"/>
    </source>
</evidence>
<reference evidence="3" key="1">
    <citation type="submission" date="2021-03" db="EMBL/GenBank/DDBJ databases">
        <title>Genomic Encyclopedia of Type Strains, Phase IV (KMG-IV): sequencing the most valuable type-strain genomes for metagenomic binning, comparative biology and taxonomic classification.</title>
        <authorList>
            <person name="Goeker M."/>
        </authorList>
    </citation>
    <scope>NUCLEOTIDE SEQUENCE</scope>
    <source>
        <strain evidence="3">DSM 26232</strain>
    </source>
</reference>
<evidence type="ECO:0000259" key="2">
    <source>
        <dbReference type="Pfam" id="PF00582"/>
    </source>
</evidence>
<feature type="domain" description="UspA" evidence="2">
    <location>
        <begin position="228"/>
        <end position="352"/>
    </location>
</feature>
<sequence>MSNDDVRATVPIVAPKPPSNADTGSNGYGGEIIHRPSYSIVVPIVSDPFDSDAGINAHRFLQTAIALAADNDGKVLLLGIAEVDSRTGLEQIREHDDSKSTSEGKENAAPETVQERQRQLRQVLKVAEGLHTDLTLRAVVRAVTDTTQGILDSLDGGSKTAVLFLRGTGFNESWLLGESTIDTVVEEADCDVFVENIGVRDGAGRLYVPDDEGHTVASLAESEAESIDSILLPVGAGPHAALASEGARAVAHASDASVTALHVIPLDSSDQERSDATDLLEFAEFVLGPDIESNTVLREAPDPTDAIIDEATSHDFTAIGSPEQKFQLRDLVFKPVQETLARRNDVTILMCRDSDRTSRSLYYRYKQAMDTNDDEQG</sequence>
<dbReference type="OrthoDB" id="43026at2157"/>
<accession>A0A8T4H0I9</accession>
<dbReference type="SUPFAM" id="SSF52402">
    <property type="entry name" value="Adenine nucleotide alpha hydrolases-like"/>
    <property type="match status" value="1"/>
</dbReference>
<proteinExistence type="predicted"/>
<gene>
    <name evidence="3" type="ORF">J2753_002594</name>
</gene>
<comment type="caution">
    <text evidence="3">The sequence shown here is derived from an EMBL/GenBank/DDBJ whole genome shotgun (WGS) entry which is preliminary data.</text>
</comment>
<organism evidence="3 4">
    <name type="scientific">Halolamina salifodinae</name>
    <dbReference type="NCBI Taxonomy" id="1202767"/>
    <lineage>
        <taxon>Archaea</taxon>
        <taxon>Methanobacteriati</taxon>
        <taxon>Methanobacteriota</taxon>
        <taxon>Stenosarchaea group</taxon>
        <taxon>Halobacteria</taxon>
        <taxon>Halobacteriales</taxon>
        <taxon>Haloferacaceae</taxon>
    </lineage>
</organism>
<evidence type="ECO:0000256" key="1">
    <source>
        <dbReference type="SAM" id="MobiDB-lite"/>
    </source>
</evidence>
<feature type="region of interest" description="Disordered" evidence="1">
    <location>
        <begin position="1"/>
        <end position="25"/>
    </location>
</feature>
<dbReference type="Gene3D" id="3.40.50.12370">
    <property type="match status" value="1"/>
</dbReference>
<keyword evidence="4" id="KW-1185">Reference proteome</keyword>
<dbReference type="Pfam" id="PF00582">
    <property type="entry name" value="Usp"/>
    <property type="match status" value="1"/>
</dbReference>
<dbReference type="RefSeq" id="WP_209492433.1">
    <property type="nucleotide sequence ID" value="NZ_JAGGLC010000006.1"/>
</dbReference>
<dbReference type="Proteomes" id="UP000823736">
    <property type="component" value="Unassembled WGS sequence"/>
</dbReference>
<dbReference type="InterPro" id="IPR006016">
    <property type="entry name" value="UspA"/>
</dbReference>
<protein>
    <submittedName>
        <fullName evidence="3">Nucleotide-binding universal stress UspA family protein</fullName>
    </submittedName>
</protein>